<protein>
    <submittedName>
        <fullName evidence="10">13625_t:CDS:1</fullName>
    </submittedName>
</protein>
<dbReference type="EMBL" id="CAJVPL010000141">
    <property type="protein sequence ID" value="CAG8453720.1"/>
    <property type="molecule type" value="Genomic_DNA"/>
</dbReference>
<accession>A0A9N8VK40</accession>
<evidence type="ECO:0000256" key="6">
    <source>
        <dbReference type="ARBA" id="ARBA00023163"/>
    </source>
</evidence>
<dbReference type="Proteomes" id="UP000789831">
    <property type="component" value="Unassembled WGS sequence"/>
</dbReference>
<evidence type="ECO:0000256" key="5">
    <source>
        <dbReference type="ARBA" id="ARBA00023015"/>
    </source>
</evidence>
<evidence type="ECO:0000256" key="8">
    <source>
        <dbReference type="SAM" id="MobiDB-lite"/>
    </source>
</evidence>
<dbReference type="GO" id="GO:0000981">
    <property type="term" value="F:DNA-binding transcription factor activity, RNA polymerase II-specific"/>
    <property type="evidence" value="ECO:0007669"/>
    <property type="project" value="TreeGrafter"/>
</dbReference>
<dbReference type="PANTHER" id="PTHR23235">
    <property type="entry name" value="KRUEPPEL-LIKE TRANSCRIPTION FACTOR"/>
    <property type="match status" value="1"/>
</dbReference>
<dbReference type="GO" id="GO:0000978">
    <property type="term" value="F:RNA polymerase II cis-regulatory region sequence-specific DNA binding"/>
    <property type="evidence" value="ECO:0007669"/>
    <property type="project" value="TreeGrafter"/>
</dbReference>
<feature type="domain" description="C2H2-type" evidence="9">
    <location>
        <begin position="430"/>
        <end position="459"/>
    </location>
</feature>
<keyword evidence="1" id="KW-0479">Metal-binding</keyword>
<dbReference type="InterPro" id="IPR036236">
    <property type="entry name" value="Znf_C2H2_sf"/>
</dbReference>
<evidence type="ECO:0000313" key="11">
    <source>
        <dbReference type="Proteomes" id="UP000789831"/>
    </source>
</evidence>
<evidence type="ECO:0000256" key="2">
    <source>
        <dbReference type="ARBA" id="ARBA00022737"/>
    </source>
</evidence>
<feature type="compositionally biased region" description="Low complexity" evidence="8">
    <location>
        <begin position="349"/>
        <end position="362"/>
    </location>
</feature>
<comment type="caution">
    <text evidence="10">The sequence shown here is derived from an EMBL/GenBank/DDBJ whole genome shotgun (WGS) entry which is preliminary data.</text>
</comment>
<evidence type="ECO:0000313" key="10">
    <source>
        <dbReference type="EMBL" id="CAG8453720.1"/>
    </source>
</evidence>
<dbReference type="Gene3D" id="3.30.160.60">
    <property type="entry name" value="Classic Zinc Finger"/>
    <property type="match status" value="3"/>
</dbReference>
<organism evidence="10 11">
    <name type="scientific">Ambispora gerdemannii</name>
    <dbReference type="NCBI Taxonomy" id="144530"/>
    <lineage>
        <taxon>Eukaryota</taxon>
        <taxon>Fungi</taxon>
        <taxon>Fungi incertae sedis</taxon>
        <taxon>Mucoromycota</taxon>
        <taxon>Glomeromycotina</taxon>
        <taxon>Glomeromycetes</taxon>
        <taxon>Archaeosporales</taxon>
        <taxon>Ambisporaceae</taxon>
        <taxon>Ambispora</taxon>
    </lineage>
</organism>
<evidence type="ECO:0000256" key="4">
    <source>
        <dbReference type="ARBA" id="ARBA00022833"/>
    </source>
</evidence>
<keyword evidence="4" id="KW-0862">Zinc</keyword>
<keyword evidence="6" id="KW-0804">Transcription</keyword>
<proteinExistence type="predicted"/>
<feature type="region of interest" description="Disordered" evidence="8">
    <location>
        <begin position="337"/>
        <end position="372"/>
    </location>
</feature>
<dbReference type="FunFam" id="3.30.160.60:FF:000032">
    <property type="entry name" value="Krueppel-like factor 4"/>
    <property type="match status" value="1"/>
</dbReference>
<keyword evidence="3 7" id="KW-0863">Zinc-finger</keyword>
<feature type="domain" description="C2H2-type" evidence="9">
    <location>
        <begin position="400"/>
        <end position="429"/>
    </location>
</feature>
<name>A0A9N8VK40_9GLOM</name>
<evidence type="ECO:0000259" key="9">
    <source>
        <dbReference type="PROSITE" id="PS50157"/>
    </source>
</evidence>
<reference evidence="10" key="1">
    <citation type="submission" date="2021-06" db="EMBL/GenBank/DDBJ databases">
        <authorList>
            <person name="Kallberg Y."/>
            <person name="Tangrot J."/>
            <person name="Rosling A."/>
        </authorList>
    </citation>
    <scope>NUCLEOTIDE SEQUENCE</scope>
    <source>
        <strain evidence="10">MT106</strain>
    </source>
</reference>
<feature type="domain" description="C2H2-type" evidence="9">
    <location>
        <begin position="460"/>
        <end position="484"/>
    </location>
</feature>
<dbReference type="SMART" id="SM00355">
    <property type="entry name" value="ZnF_C2H2"/>
    <property type="match status" value="3"/>
</dbReference>
<dbReference type="OrthoDB" id="8117402at2759"/>
<evidence type="ECO:0000256" key="1">
    <source>
        <dbReference type="ARBA" id="ARBA00022723"/>
    </source>
</evidence>
<feature type="compositionally biased region" description="Polar residues" evidence="8">
    <location>
        <begin position="337"/>
        <end position="348"/>
    </location>
</feature>
<dbReference type="InterPro" id="IPR013087">
    <property type="entry name" value="Znf_C2H2_type"/>
</dbReference>
<sequence length="505" mass="55287">MENIQDMQTEYYFAAMNQQHQQKAAAQHFSDLVTGAGNHQAAEQAAVAAATVYFLDNQNNIDPFDPNFFLIAANAHSYTPSYGSPQSSIYESIDSSDYDISDGYSSAGGSSGLSSPHLPTDIVFEEESLRRNSLGDLSDEEIIYAIQSGFNSNAAATNNPTTTTDNTTSYNDFSQQQFEHPTVSTTMSTIKMENPYRRSLKLDTNIATLDLSNVSGMNDDNNDNNSNEFDISQLSPSTLAQCLVNDDNNSNTNNVNNGGVSGAGPMFSFIPATPITPTKAQAIADSVYGVLSPPPPQLISIDEESIVTSQSSEVDNDSISKSISSRNTNIPASHIAKSTTAHSHPQNLSSSIVTSTVSTTPTHQHRSHRKALPQEMAERLHTMNLAPPKPQRKSKTSAPFHCPYEDCTKTFTRQYNLKSHLRTHTDERPFLCGFQGCTRAFARQHDRKRHYNLHLGFKPHVCAHCGRAFARLDALNRHLRSDSGAPCAQATLPNGGEKKFKPVNM</sequence>
<keyword evidence="2" id="KW-0677">Repeat</keyword>
<gene>
    <name evidence="10" type="ORF">AGERDE_LOCUS1878</name>
</gene>
<dbReference type="GO" id="GO:0008270">
    <property type="term" value="F:zinc ion binding"/>
    <property type="evidence" value="ECO:0007669"/>
    <property type="project" value="UniProtKB-KW"/>
</dbReference>
<keyword evidence="11" id="KW-1185">Reference proteome</keyword>
<dbReference type="AlphaFoldDB" id="A0A9N8VK40"/>
<evidence type="ECO:0000256" key="3">
    <source>
        <dbReference type="ARBA" id="ARBA00022771"/>
    </source>
</evidence>
<dbReference type="SUPFAM" id="SSF57667">
    <property type="entry name" value="beta-beta-alpha zinc fingers"/>
    <property type="match status" value="3"/>
</dbReference>
<dbReference type="PANTHER" id="PTHR23235:SF120">
    <property type="entry name" value="KRUPPEL-LIKE FACTOR 15"/>
    <property type="match status" value="1"/>
</dbReference>
<dbReference type="Pfam" id="PF00096">
    <property type="entry name" value="zf-C2H2"/>
    <property type="match status" value="2"/>
</dbReference>
<keyword evidence="5" id="KW-0805">Transcription regulation</keyword>
<dbReference type="PROSITE" id="PS00028">
    <property type="entry name" value="ZINC_FINGER_C2H2_1"/>
    <property type="match status" value="2"/>
</dbReference>
<evidence type="ECO:0000256" key="7">
    <source>
        <dbReference type="PROSITE-ProRule" id="PRU00042"/>
    </source>
</evidence>
<dbReference type="PROSITE" id="PS50157">
    <property type="entry name" value="ZINC_FINGER_C2H2_2"/>
    <property type="match status" value="3"/>
</dbReference>